<evidence type="ECO:0000256" key="1">
    <source>
        <dbReference type="ARBA" id="ARBA00023242"/>
    </source>
</evidence>
<dbReference type="AlphaFoldDB" id="A0A9N9LTT0"/>
<evidence type="ECO:0000313" key="3">
    <source>
        <dbReference type="Proteomes" id="UP000701801"/>
    </source>
</evidence>
<reference evidence="2" key="1">
    <citation type="submission" date="2021-07" db="EMBL/GenBank/DDBJ databases">
        <authorList>
            <person name="Durling M."/>
        </authorList>
    </citation>
    <scope>NUCLEOTIDE SEQUENCE</scope>
</reference>
<dbReference type="InterPro" id="IPR050987">
    <property type="entry name" value="AtrR-like"/>
</dbReference>
<dbReference type="Proteomes" id="UP000701801">
    <property type="component" value="Unassembled WGS sequence"/>
</dbReference>
<dbReference type="GO" id="GO:0003700">
    <property type="term" value="F:DNA-binding transcription factor activity"/>
    <property type="evidence" value="ECO:0007669"/>
    <property type="project" value="InterPro"/>
</dbReference>
<proteinExistence type="predicted"/>
<accession>A0A9N9LTT0</accession>
<comment type="caution">
    <text evidence="2">The sequence shown here is derived from an EMBL/GenBank/DDBJ whole genome shotgun (WGS) entry which is preliminary data.</text>
</comment>
<keyword evidence="1" id="KW-0539">Nucleus</keyword>
<keyword evidence="3" id="KW-1185">Reference proteome</keyword>
<dbReference type="EMBL" id="CAJVRM010000399">
    <property type="protein sequence ID" value="CAG8980603.1"/>
    <property type="molecule type" value="Genomic_DNA"/>
</dbReference>
<dbReference type="PANTHER" id="PTHR46910">
    <property type="entry name" value="TRANSCRIPTION FACTOR PDR1"/>
    <property type="match status" value="1"/>
</dbReference>
<dbReference type="PANTHER" id="PTHR46910:SF25">
    <property type="entry name" value="ABC-TRANSPORTER-REGULATING TRANSCRIPTION FACTOR"/>
    <property type="match status" value="1"/>
</dbReference>
<name>A0A9N9LTT0_9HELO</name>
<dbReference type="OrthoDB" id="103819at2759"/>
<organism evidence="2 3">
    <name type="scientific">Hymenoscyphus albidus</name>
    <dbReference type="NCBI Taxonomy" id="595503"/>
    <lineage>
        <taxon>Eukaryota</taxon>
        <taxon>Fungi</taxon>
        <taxon>Dikarya</taxon>
        <taxon>Ascomycota</taxon>
        <taxon>Pezizomycotina</taxon>
        <taxon>Leotiomycetes</taxon>
        <taxon>Helotiales</taxon>
        <taxon>Helotiaceae</taxon>
        <taxon>Hymenoscyphus</taxon>
    </lineage>
</organism>
<protein>
    <recommendedName>
        <fullName evidence="4">Transcription factor domain-containing protein</fullName>
    </recommendedName>
</protein>
<sequence length="441" mass="49384">MSSEFNNLHAEPLAAQTVVACPPMVFLNASLDCFLKEANSIDPICDEIKLRESIDLHYSLPEQDRNESRSLCFNNIIILATTAQLRIAGESAAINGMERELLKSFLSNTTRAFRNLDAFCSPSILSVQALITSTFVAREHFPQSVADALCHRVCNVARTMGLQQSYVLDGTVVEPGGEREAIYWTLYIMDKHRTFLTGYPCNLSLFDSDLNLLNTNRSSRLWKLKLAQIYLMVIWEEIYITLYSQKAMRLPAHQNLHKMTGTLFGLLRNWTSHYGQILGQSLATDPSPASYLQIELKYSFHIAQVLILRHSSIPSSVQLCIDNARAVVMVILGLFRSAFMIGSMSLAARLFRNYPVVAFIKLYSSSFGATTPQLASSLQLLLKCSSVLASVKTTYQSPIAYYNRLYLGLAWYTDNLTIILNAAEPKEPSLAQAALQHPLLF</sequence>
<gene>
    <name evidence="2" type="ORF">HYALB_00013758</name>
</gene>
<dbReference type="CDD" id="cd12148">
    <property type="entry name" value="fungal_TF_MHR"/>
    <property type="match status" value="1"/>
</dbReference>
<evidence type="ECO:0000313" key="2">
    <source>
        <dbReference type="EMBL" id="CAG8980603.1"/>
    </source>
</evidence>
<evidence type="ECO:0008006" key="4">
    <source>
        <dbReference type="Google" id="ProtNLM"/>
    </source>
</evidence>